<feature type="binding site" evidence="12">
    <location>
        <position position="235"/>
    </location>
    <ligand>
        <name>NADP(+)</name>
        <dbReference type="ChEBI" id="CHEBI:58349"/>
    </ligand>
</feature>
<evidence type="ECO:0000256" key="3">
    <source>
        <dbReference type="ARBA" id="ARBA00022605"/>
    </source>
</evidence>
<dbReference type="InterPro" id="IPR020867">
    <property type="entry name" value="THF_DH/CycHdrlase_CS"/>
</dbReference>
<evidence type="ECO:0000313" key="15">
    <source>
        <dbReference type="EMBL" id="SDL99769.1"/>
    </source>
</evidence>
<dbReference type="AlphaFoldDB" id="A0A1G9PM40"/>
<dbReference type="OrthoDB" id="9803580at2"/>
<evidence type="ECO:0000256" key="5">
    <source>
        <dbReference type="ARBA" id="ARBA00022801"/>
    </source>
</evidence>
<keyword evidence="5 12" id="KW-0378">Hydrolase</keyword>
<keyword evidence="9 12" id="KW-0486">Methionine biosynthesis</keyword>
<dbReference type="SUPFAM" id="SSF51735">
    <property type="entry name" value="NAD(P)-binding Rossmann-fold domains"/>
    <property type="match status" value="1"/>
</dbReference>
<keyword evidence="16" id="KW-1185">Reference proteome</keyword>
<dbReference type="FunFam" id="3.40.50.10860:FF:000001">
    <property type="entry name" value="Bifunctional protein FolD"/>
    <property type="match status" value="1"/>
</dbReference>
<dbReference type="HAMAP" id="MF_01576">
    <property type="entry name" value="THF_DHG_CYH"/>
    <property type="match status" value="1"/>
</dbReference>
<comment type="function">
    <text evidence="12">Catalyzes the oxidation of 5,10-methylenetetrahydrofolate to 5,10-methenyltetrahydrofolate and then the hydrolysis of 5,10-methenyltetrahydrofolate to 10-formyltetrahydrofolate.</text>
</comment>
<dbReference type="GO" id="GO:0035999">
    <property type="term" value="P:tetrahydrofolate interconversion"/>
    <property type="evidence" value="ECO:0007669"/>
    <property type="project" value="UniProtKB-UniRule"/>
</dbReference>
<evidence type="ECO:0000256" key="6">
    <source>
        <dbReference type="ARBA" id="ARBA00022857"/>
    </source>
</evidence>
<comment type="similarity">
    <text evidence="12">Belongs to the tetrahydrofolate dehydrogenase/cyclohydrolase family.</text>
</comment>
<dbReference type="Pfam" id="PF02882">
    <property type="entry name" value="THF_DHG_CYH_C"/>
    <property type="match status" value="1"/>
</dbReference>
<protein>
    <recommendedName>
        <fullName evidence="12">Bifunctional protein FolD</fullName>
    </recommendedName>
    <domain>
        <recommendedName>
            <fullName evidence="12">Methylenetetrahydrofolate dehydrogenase</fullName>
            <ecNumber evidence="12">1.5.1.5</ecNumber>
        </recommendedName>
    </domain>
    <domain>
        <recommendedName>
            <fullName evidence="12">Methenyltetrahydrofolate cyclohydrolase</fullName>
            <ecNumber evidence="12">3.5.4.9</ecNumber>
        </recommendedName>
    </domain>
</protein>
<dbReference type="PROSITE" id="PS00767">
    <property type="entry name" value="THF_DHG_CYH_2"/>
    <property type="match status" value="1"/>
</dbReference>
<evidence type="ECO:0000256" key="8">
    <source>
        <dbReference type="ARBA" id="ARBA00023102"/>
    </source>
</evidence>
<dbReference type="InterPro" id="IPR020630">
    <property type="entry name" value="THF_DH/CycHdrlase_cat_dom"/>
</dbReference>
<dbReference type="GO" id="GO:0000105">
    <property type="term" value="P:L-histidine biosynthetic process"/>
    <property type="evidence" value="ECO:0007669"/>
    <property type="project" value="UniProtKB-KW"/>
</dbReference>
<evidence type="ECO:0000256" key="11">
    <source>
        <dbReference type="ARBA" id="ARBA00036357"/>
    </source>
</evidence>
<dbReference type="PRINTS" id="PR00085">
    <property type="entry name" value="THFDHDRGNASE"/>
</dbReference>
<feature type="domain" description="Tetrahydrofolate dehydrogenase/cyclohydrolase NAD(P)-binding" evidence="14">
    <location>
        <begin position="143"/>
        <end position="283"/>
    </location>
</feature>
<evidence type="ECO:0000256" key="1">
    <source>
        <dbReference type="ARBA" id="ARBA00004777"/>
    </source>
</evidence>
<keyword evidence="7 12" id="KW-0560">Oxidoreductase</keyword>
<dbReference type="NCBIfam" id="NF008058">
    <property type="entry name" value="PRK10792.1"/>
    <property type="match status" value="1"/>
</dbReference>
<dbReference type="GO" id="GO:0004488">
    <property type="term" value="F:methylenetetrahydrofolate dehydrogenase (NADP+) activity"/>
    <property type="evidence" value="ECO:0007669"/>
    <property type="project" value="UniProtKB-UniRule"/>
</dbReference>
<dbReference type="InterPro" id="IPR036291">
    <property type="entry name" value="NAD(P)-bd_dom_sf"/>
</dbReference>
<dbReference type="PANTHER" id="PTHR48099">
    <property type="entry name" value="C-1-TETRAHYDROFOLATE SYNTHASE, CYTOPLASMIC-RELATED"/>
    <property type="match status" value="1"/>
</dbReference>
<evidence type="ECO:0000256" key="7">
    <source>
        <dbReference type="ARBA" id="ARBA00023002"/>
    </source>
</evidence>
<dbReference type="PANTHER" id="PTHR48099:SF5">
    <property type="entry name" value="C-1-TETRAHYDROFOLATE SYNTHASE, CYTOPLASMIC"/>
    <property type="match status" value="1"/>
</dbReference>
<name>A0A1G9PM40_9FIRM</name>
<dbReference type="EC" id="3.5.4.9" evidence="12"/>
<dbReference type="Pfam" id="PF00763">
    <property type="entry name" value="THF_DHG_CYH"/>
    <property type="match status" value="1"/>
</dbReference>
<dbReference type="UniPathway" id="UPA00193"/>
<dbReference type="EMBL" id="FNGO01000013">
    <property type="protein sequence ID" value="SDL99769.1"/>
    <property type="molecule type" value="Genomic_DNA"/>
</dbReference>
<sequence>MSNVELIDGKQIASDIREELKGRVQELKEEGRVPGISVVLVGDNPASQTYVNMKDKAAEEIGIYSDKKEVSDDISEQELLGIIDDLNNDDEIDGILVQLPLPDHIDEHKVIESIDPAKDVDGFHPVNTGRLFSGQQDKLRFDPCTPKGIIELIERQGIDIEGKDAVILGRSNIVGKPVAHLLIEKNATITICHSRTDDLAGKASSADILVAAVGRPEFVTEDMVKEGACVIDVGINRVDGELVGDVDFEAVKEKAGPITPVPGGVGPMTIAMLMHNTVKAREHHGV</sequence>
<feature type="binding site" evidence="12">
    <location>
        <begin position="169"/>
        <end position="171"/>
    </location>
    <ligand>
        <name>NADP(+)</name>
        <dbReference type="ChEBI" id="CHEBI:58349"/>
    </ligand>
</feature>
<dbReference type="RefSeq" id="WP_089760556.1">
    <property type="nucleotide sequence ID" value="NZ_FNGO01000013.1"/>
</dbReference>
<evidence type="ECO:0000259" key="14">
    <source>
        <dbReference type="Pfam" id="PF02882"/>
    </source>
</evidence>
<dbReference type="GO" id="GO:0006164">
    <property type="term" value="P:purine nucleotide biosynthetic process"/>
    <property type="evidence" value="ECO:0007669"/>
    <property type="project" value="UniProtKB-KW"/>
</dbReference>
<keyword evidence="4 12" id="KW-0658">Purine biosynthesis</keyword>
<dbReference type="EC" id="1.5.1.5" evidence="12"/>
<comment type="subunit">
    <text evidence="12">Homodimer.</text>
</comment>
<keyword evidence="6 12" id="KW-0521">NADP</keyword>
<dbReference type="InterPro" id="IPR000672">
    <property type="entry name" value="THF_DH/CycHdrlase"/>
</dbReference>
<dbReference type="PROSITE" id="PS00766">
    <property type="entry name" value="THF_DHG_CYH_1"/>
    <property type="match status" value="1"/>
</dbReference>
<dbReference type="NCBIfam" id="NF010783">
    <property type="entry name" value="PRK14186.1"/>
    <property type="match status" value="1"/>
</dbReference>
<reference evidence="15 16" key="1">
    <citation type="submission" date="2016-10" db="EMBL/GenBank/DDBJ databases">
        <authorList>
            <person name="de Groot N.N."/>
        </authorList>
    </citation>
    <scope>NUCLEOTIDE SEQUENCE [LARGE SCALE GENOMIC DNA]</scope>
    <source>
        <strain evidence="15 16">SLAS-1</strain>
    </source>
</reference>
<evidence type="ECO:0000256" key="2">
    <source>
        <dbReference type="ARBA" id="ARBA00022563"/>
    </source>
</evidence>
<dbReference type="Gene3D" id="3.40.50.720">
    <property type="entry name" value="NAD(P)-binding Rossmann-like Domain"/>
    <property type="match status" value="1"/>
</dbReference>
<comment type="catalytic activity">
    <reaction evidence="11 12">
        <text>(6R)-5,10-methenyltetrahydrofolate + H2O = (6R)-10-formyltetrahydrofolate + H(+)</text>
        <dbReference type="Rhea" id="RHEA:23700"/>
        <dbReference type="ChEBI" id="CHEBI:15377"/>
        <dbReference type="ChEBI" id="CHEBI:15378"/>
        <dbReference type="ChEBI" id="CHEBI:57455"/>
        <dbReference type="ChEBI" id="CHEBI:195366"/>
        <dbReference type="EC" id="3.5.4.9"/>
    </reaction>
</comment>
<dbReference type="Proteomes" id="UP000199476">
    <property type="component" value="Unassembled WGS sequence"/>
</dbReference>
<dbReference type="CDD" id="cd01080">
    <property type="entry name" value="NAD_bind_m-THF_DH_Cyclohyd"/>
    <property type="match status" value="1"/>
</dbReference>
<evidence type="ECO:0000256" key="9">
    <source>
        <dbReference type="ARBA" id="ARBA00023167"/>
    </source>
</evidence>
<evidence type="ECO:0000259" key="13">
    <source>
        <dbReference type="Pfam" id="PF00763"/>
    </source>
</evidence>
<dbReference type="Gene3D" id="3.40.50.10860">
    <property type="entry name" value="Leucine Dehydrogenase, chain A, domain 1"/>
    <property type="match status" value="1"/>
</dbReference>
<keyword evidence="8 12" id="KW-0368">Histidine biosynthesis</keyword>
<dbReference type="InterPro" id="IPR046346">
    <property type="entry name" value="Aminoacid_DH-like_N_sf"/>
</dbReference>
<comment type="pathway">
    <text evidence="1 12">One-carbon metabolism; tetrahydrofolate interconversion.</text>
</comment>
<dbReference type="GO" id="GO:0005829">
    <property type="term" value="C:cytosol"/>
    <property type="evidence" value="ECO:0007669"/>
    <property type="project" value="TreeGrafter"/>
</dbReference>
<evidence type="ECO:0000256" key="4">
    <source>
        <dbReference type="ARBA" id="ARBA00022755"/>
    </source>
</evidence>
<dbReference type="GO" id="GO:0009086">
    <property type="term" value="P:methionine biosynthetic process"/>
    <property type="evidence" value="ECO:0007669"/>
    <property type="project" value="UniProtKB-KW"/>
</dbReference>
<organism evidence="15 16">
    <name type="scientific">Halarsenatibacter silvermanii</name>
    <dbReference type="NCBI Taxonomy" id="321763"/>
    <lineage>
        <taxon>Bacteria</taxon>
        <taxon>Bacillati</taxon>
        <taxon>Bacillota</taxon>
        <taxon>Clostridia</taxon>
        <taxon>Halanaerobiales</taxon>
        <taxon>Halarsenatibacteraceae</taxon>
        <taxon>Halarsenatibacter</taxon>
    </lineage>
</organism>
<evidence type="ECO:0000313" key="16">
    <source>
        <dbReference type="Proteomes" id="UP000199476"/>
    </source>
</evidence>
<comment type="catalytic activity">
    <reaction evidence="12">
        <text>(6R)-5,10-methylene-5,6,7,8-tetrahydrofolate + NADP(+) = (6R)-5,10-methenyltetrahydrofolate + NADPH</text>
        <dbReference type="Rhea" id="RHEA:22812"/>
        <dbReference type="ChEBI" id="CHEBI:15636"/>
        <dbReference type="ChEBI" id="CHEBI:57455"/>
        <dbReference type="ChEBI" id="CHEBI:57783"/>
        <dbReference type="ChEBI" id="CHEBI:58349"/>
        <dbReference type="EC" id="1.5.1.5"/>
    </reaction>
</comment>
<feature type="domain" description="Tetrahydrofolate dehydrogenase/cyclohydrolase catalytic" evidence="13">
    <location>
        <begin position="7"/>
        <end position="121"/>
    </location>
</feature>
<proteinExistence type="inferred from homology"/>
<dbReference type="GO" id="GO:0004477">
    <property type="term" value="F:methenyltetrahydrofolate cyclohydrolase activity"/>
    <property type="evidence" value="ECO:0007669"/>
    <property type="project" value="UniProtKB-UniRule"/>
</dbReference>
<dbReference type="InterPro" id="IPR020631">
    <property type="entry name" value="THF_DH/CycHdrlase_NAD-bd_dom"/>
</dbReference>
<keyword evidence="3 12" id="KW-0028">Amino-acid biosynthesis</keyword>
<comment type="caution">
    <text evidence="12">Lacks conserved residue(s) required for the propagation of feature annotation.</text>
</comment>
<evidence type="ECO:0000256" key="12">
    <source>
        <dbReference type="HAMAP-Rule" id="MF_01576"/>
    </source>
</evidence>
<dbReference type="FunFam" id="3.40.50.720:FF:000094">
    <property type="entry name" value="Bifunctional protein FolD"/>
    <property type="match status" value="1"/>
</dbReference>
<keyword evidence="2 12" id="KW-0554">One-carbon metabolism</keyword>
<evidence type="ECO:0000256" key="10">
    <source>
        <dbReference type="ARBA" id="ARBA00023268"/>
    </source>
</evidence>
<accession>A0A1G9PM40</accession>
<dbReference type="STRING" id="321763.SAMN04488692_11362"/>
<gene>
    <name evidence="12" type="primary">folD</name>
    <name evidence="15" type="ORF">SAMN04488692_11362</name>
</gene>
<dbReference type="SUPFAM" id="SSF53223">
    <property type="entry name" value="Aminoacid dehydrogenase-like, N-terminal domain"/>
    <property type="match status" value="1"/>
</dbReference>
<keyword evidence="10 12" id="KW-0511">Multifunctional enzyme</keyword>